<dbReference type="PANTHER" id="PTHR22776">
    <property type="entry name" value="MARVEL-CONTAINING POTENTIAL LIPID RAFT-ASSOCIATED PROTEIN"/>
    <property type="match status" value="1"/>
</dbReference>
<feature type="region of interest" description="Disordered" evidence="6">
    <location>
        <begin position="181"/>
        <end position="211"/>
    </location>
</feature>
<dbReference type="Proteomes" id="UP000694865">
    <property type="component" value="Unplaced"/>
</dbReference>
<keyword evidence="2 5" id="KW-0812">Transmembrane</keyword>
<dbReference type="RefSeq" id="XP_002740381.1">
    <property type="nucleotide sequence ID" value="XM_002740335.2"/>
</dbReference>
<feature type="domain" description="MARVEL" evidence="8">
    <location>
        <begin position="46"/>
        <end position="174"/>
    </location>
</feature>
<evidence type="ECO:0000259" key="8">
    <source>
        <dbReference type="PROSITE" id="PS51225"/>
    </source>
</evidence>
<evidence type="ECO:0000256" key="6">
    <source>
        <dbReference type="SAM" id="MobiDB-lite"/>
    </source>
</evidence>
<dbReference type="InterPro" id="IPR008253">
    <property type="entry name" value="Marvel"/>
</dbReference>
<sequence length="211" mass="22922">MADKYDPEGVPPPAASQQTTVTTTTTTTSTGLVRDYGFITCDWGYPIKTMHGIMKLVQIILSLLCLICISASPWYWGKNWSSYRFLQFVTCFCLSCTGTLILNYMTKCLYRVPLPWLFIELCYTTIAFIFYLIGSSCVAAATYGNGGLGAAAAFGFFAMVAYGVEGYFLFREWRTGRTHAVERGGGGGGGGGVTTTTVAETKQEAPPAYSP</sequence>
<accession>A0ABM0GYS2</accession>
<evidence type="ECO:0000313" key="10">
    <source>
        <dbReference type="RefSeq" id="XP_002740381.1"/>
    </source>
</evidence>
<feature type="transmembrane region" description="Helical" evidence="7">
    <location>
        <begin position="56"/>
        <end position="76"/>
    </location>
</feature>
<name>A0ABM0GYS2_SACKO</name>
<evidence type="ECO:0000256" key="3">
    <source>
        <dbReference type="ARBA" id="ARBA00022989"/>
    </source>
</evidence>
<evidence type="ECO:0000256" key="2">
    <source>
        <dbReference type="ARBA" id="ARBA00022692"/>
    </source>
</evidence>
<feature type="region of interest" description="Disordered" evidence="6">
    <location>
        <begin position="1"/>
        <end position="21"/>
    </location>
</feature>
<evidence type="ECO:0000313" key="9">
    <source>
        <dbReference type="Proteomes" id="UP000694865"/>
    </source>
</evidence>
<dbReference type="Pfam" id="PF01284">
    <property type="entry name" value="MARVEL"/>
    <property type="match status" value="1"/>
</dbReference>
<feature type="transmembrane region" description="Helical" evidence="7">
    <location>
        <begin position="117"/>
        <end position="141"/>
    </location>
</feature>
<protein>
    <submittedName>
        <fullName evidence="10">MARVEL domain-containing protein 1-like</fullName>
    </submittedName>
</protein>
<evidence type="ECO:0000256" key="5">
    <source>
        <dbReference type="PROSITE-ProRule" id="PRU00581"/>
    </source>
</evidence>
<reference evidence="10" key="1">
    <citation type="submission" date="2025-08" db="UniProtKB">
        <authorList>
            <consortium name="RefSeq"/>
        </authorList>
    </citation>
    <scope>IDENTIFICATION</scope>
    <source>
        <tissue evidence="10">Testes</tissue>
    </source>
</reference>
<keyword evidence="4 5" id="KW-0472">Membrane</keyword>
<keyword evidence="9" id="KW-1185">Reference proteome</keyword>
<dbReference type="GeneID" id="100368692"/>
<organism evidence="9 10">
    <name type="scientific">Saccoglossus kowalevskii</name>
    <name type="common">Acorn worm</name>
    <dbReference type="NCBI Taxonomy" id="10224"/>
    <lineage>
        <taxon>Eukaryota</taxon>
        <taxon>Metazoa</taxon>
        <taxon>Hemichordata</taxon>
        <taxon>Enteropneusta</taxon>
        <taxon>Harrimaniidae</taxon>
        <taxon>Saccoglossus</taxon>
    </lineage>
</organism>
<evidence type="ECO:0000256" key="1">
    <source>
        <dbReference type="ARBA" id="ARBA00004141"/>
    </source>
</evidence>
<dbReference type="PROSITE" id="PS51225">
    <property type="entry name" value="MARVEL"/>
    <property type="match status" value="1"/>
</dbReference>
<comment type="subcellular location">
    <subcellularLocation>
        <location evidence="1">Membrane</location>
        <topology evidence="1">Multi-pass membrane protein</topology>
    </subcellularLocation>
</comment>
<feature type="compositionally biased region" description="Gly residues" evidence="6">
    <location>
        <begin position="183"/>
        <end position="193"/>
    </location>
</feature>
<dbReference type="PANTHER" id="PTHR22776:SF49">
    <property type="entry name" value="MARVEL DOMAIN-CONTAINING PROTEIN"/>
    <property type="match status" value="1"/>
</dbReference>
<evidence type="ECO:0000256" key="7">
    <source>
        <dbReference type="SAM" id="Phobius"/>
    </source>
</evidence>
<feature type="transmembrane region" description="Helical" evidence="7">
    <location>
        <begin position="82"/>
        <end position="105"/>
    </location>
</feature>
<proteinExistence type="predicted"/>
<evidence type="ECO:0000256" key="4">
    <source>
        <dbReference type="ARBA" id="ARBA00023136"/>
    </source>
</evidence>
<feature type="transmembrane region" description="Helical" evidence="7">
    <location>
        <begin position="147"/>
        <end position="170"/>
    </location>
</feature>
<gene>
    <name evidence="10" type="primary">LOC100368692</name>
</gene>
<dbReference type="InterPro" id="IPR050578">
    <property type="entry name" value="MARVEL-CKLF_proteins"/>
</dbReference>
<keyword evidence="3 7" id="KW-1133">Transmembrane helix</keyword>